<keyword evidence="1" id="KW-0732">Signal</keyword>
<gene>
    <name evidence="2" type="ORF">SAMN04487911_13135</name>
</gene>
<evidence type="ECO:0000313" key="3">
    <source>
        <dbReference type="Proteomes" id="UP000184231"/>
    </source>
</evidence>
<dbReference type="STRING" id="558155.SAMN04487911_13135"/>
<protein>
    <recommendedName>
        <fullName evidence="4">Membrane metalloprotease</fullName>
    </recommendedName>
</protein>
<feature type="chain" id="PRO_5012319372" description="Membrane metalloprotease" evidence="1">
    <location>
        <begin position="20"/>
        <end position="260"/>
    </location>
</feature>
<dbReference type="EMBL" id="FQYX01000031">
    <property type="protein sequence ID" value="SHJ70503.1"/>
    <property type="molecule type" value="Genomic_DNA"/>
</dbReference>
<name>A0A1M6LH12_9FLAO</name>
<organism evidence="2 3">
    <name type="scientific">Arenibacter nanhaiticus</name>
    <dbReference type="NCBI Taxonomy" id="558155"/>
    <lineage>
        <taxon>Bacteria</taxon>
        <taxon>Pseudomonadati</taxon>
        <taxon>Bacteroidota</taxon>
        <taxon>Flavobacteriia</taxon>
        <taxon>Flavobacteriales</taxon>
        <taxon>Flavobacteriaceae</taxon>
        <taxon>Arenibacter</taxon>
    </lineage>
</organism>
<dbReference type="OrthoDB" id="1121673at2"/>
<accession>A0A1M6LH12</accession>
<evidence type="ECO:0008006" key="4">
    <source>
        <dbReference type="Google" id="ProtNLM"/>
    </source>
</evidence>
<evidence type="ECO:0000313" key="2">
    <source>
        <dbReference type="EMBL" id="SHJ70503.1"/>
    </source>
</evidence>
<feature type="signal peptide" evidence="1">
    <location>
        <begin position="1"/>
        <end position="19"/>
    </location>
</feature>
<sequence>MKRFSLVLLISFVFFLACSKDTINEPVEVQIDRTANLKNAGDSARDFLSSEKFKNLLIEIGYVKGFNPTQETINNFTAFLGERINKDKIDFVFKELPSSGKDSLSIQEIVDLEKEHRSFYNDDDTLSLYIYFSDAPSSADKPEEDLVTLGAVYRNTSMVIYEATIRNIANKSILLSNTTVETATLHHEAGHLFGLVDLGSPSVNDHADPEADSHCNIDGCLMRAELEFGSGMRKMLTAKNGAIPNFGVECLRDLKANGGK</sequence>
<dbReference type="PROSITE" id="PS51257">
    <property type="entry name" value="PROKAR_LIPOPROTEIN"/>
    <property type="match status" value="1"/>
</dbReference>
<reference evidence="3" key="1">
    <citation type="submission" date="2016-11" db="EMBL/GenBank/DDBJ databases">
        <authorList>
            <person name="Varghese N."/>
            <person name="Submissions S."/>
        </authorList>
    </citation>
    <scope>NUCLEOTIDE SEQUENCE [LARGE SCALE GENOMIC DNA]</scope>
    <source>
        <strain evidence="3">CGMCC 1.8863</strain>
    </source>
</reference>
<dbReference type="RefSeq" id="WP_072765615.1">
    <property type="nucleotide sequence ID" value="NZ_FQYX01000031.1"/>
</dbReference>
<evidence type="ECO:0000256" key="1">
    <source>
        <dbReference type="SAM" id="SignalP"/>
    </source>
</evidence>
<dbReference type="AlphaFoldDB" id="A0A1M6LH12"/>
<dbReference type="Proteomes" id="UP000184231">
    <property type="component" value="Unassembled WGS sequence"/>
</dbReference>
<keyword evidence="3" id="KW-1185">Reference proteome</keyword>
<proteinExistence type="predicted"/>